<keyword evidence="1" id="KW-0805">Transcription regulation</keyword>
<dbReference type="SMART" id="SM00342">
    <property type="entry name" value="HTH_ARAC"/>
    <property type="match status" value="1"/>
</dbReference>
<feature type="domain" description="HTH araC/xylS-type" evidence="4">
    <location>
        <begin position="219"/>
        <end position="297"/>
    </location>
</feature>
<dbReference type="PANTHER" id="PTHR43280">
    <property type="entry name" value="ARAC-FAMILY TRANSCRIPTIONAL REGULATOR"/>
    <property type="match status" value="1"/>
</dbReference>
<protein>
    <submittedName>
        <fullName evidence="5">Transcriptional regulator</fullName>
    </submittedName>
</protein>
<accession>A0A420FV65</accession>
<evidence type="ECO:0000313" key="6">
    <source>
        <dbReference type="Proteomes" id="UP000286402"/>
    </source>
</evidence>
<dbReference type="AlphaFoldDB" id="A0A420FV65"/>
<dbReference type="Pfam" id="PF12833">
    <property type="entry name" value="HTH_18"/>
    <property type="match status" value="1"/>
</dbReference>
<dbReference type="SUPFAM" id="SSF46689">
    <property type="entry name" value="Homeodomain-like"/>
    <property type="match status" value="1"/>
</dbReference>
<proteinExistence type="predicted"/>
<keyword evidence="3" id="KW-0804">Transcription</keyword>
<dbReference type="PRINTS" id="PR00032">
    <property type="entry name" value="HTHARAC"/>
</dbReference>
<dbReference type="Proteomes" id="UP000286402">
    <property type="component" value="Unassembled WGS sequence"/>
</dbReference>
<evidence type="ECO:0000313" key="5">
    <source>
        <dbReference type="EMBL" id="RKF36831.1"/>
    </source>
</evidence>
<evidence type="ECO:0000256" key="3">
    <source>
        <dbReference type="ARBA" id="ARBA00023163"/>
    </source>
</evidence>
<comment type="caution">
    <text evidence="5">The sequence shown here is derived from an EMBL/GenBank/DDBJ whole genome shotgun (WGS) entry which is preliminary data.</text>
</comment>
<organism evidence="5 6">
    <name type="scientific">Sphingobacterium siyangense</name>
    <dbReference type="NCBI Taxonomy" id="459529"/>
    <lineage>
        <taxon>Bacteria</taxon>
        <taxon>Pseudomonadati</taxon>
        <taxon>Bacteroidota</taxon>
        <taxon>Sphingobacteriia</taxon>
        <taxon>Sphingobacteriales</taxon>
        <taxon>Sphingobacteriaceae</taxon>
        <taxon>Sphingobacterium</taxon>
    </lineage>
</organism>
<dbReference type="Gene3D" id="1.10.10.60">
    <property type="entry name" value="Homeodomain-like"/>
    <property type="match status" value="2"/>
</dbReference>
<dbReference type="InterPro" id="IPR018060">
    <property type="entry name" value="HTH_AraC"/>
</dbReference>
<evidence type="ECO:0000256" key="2">
    <source>
        <dbReference type="ARBA" id="ARBA00023125"/>
    </source>
</evidence>
<reference evidence="5 6" key="1">
    <citation type="submission" date="2016-07" db="EMBL/GenBank/DDBJ databases">
        <title>Genome analysis of Sphingobacterium siyangense T12B17.</title>
        <authorList>
            <person name="Xu D."/>
            <person name="Su Y."/>
            <person name="Zheng S."/>
        </authorList>
    </citation>
    <scope>NUCLEOTIDE SEQUENCE [LARGE SCALE GENOMIC DNA]</scope>
    <source>
        <strain evidence="5 6">T12B17</strain>
    </source>
</reference>
<keyword evidence="2" id="KW-0238">DNA-binding</keyword>
<gene>
    <name evidence="5" type="ORF">BCY89_03920</name>
</gene>
<sequence length="298" mass="34547">MENILRFETVSRYNEYNNQKTLYPLVSVIDYSKADPSNDSWMFFGLYSVVLKDVDCGDIRYGKLNYDYQKGTLVFFTPGQIIGYESHGEYHQPKGMGLVFHPDLLHGTHLGKHMKDYSFFTYQSNEALHLSEDEKGIVMDCFSKIKFELEHAIDKHSKNIIVSNIELFLNHVNRFYDRQFILRERVNSGILVSFEKLLDDYFDSENPSAIGLPAVCWCASQLNLSSNYFGDLVKKHTGKSAQEYIQSKVIEVAKSKIYDSEKSLSQIANEMGFRYPSSFTRFFKQHVGFTPNEFRNLN</sequence>
<evidence type="ECO:0000256" key="1">
    <source>
        <dbReference type="ARBA" id="ARBA00023015"/>
    </source>
</evidence>
<name>A0A420FV65_9SPHI</name>
<dbReference type="InterPro" id="IPR020449">
    <property type="entry name" value="Tscrpt_reg_AraC-type_HTH"/>
</dbReference>
<evidence type="ECO:0000259" key="4">
    <source>
        <dbReference type="PROSITE" id="PS01124"/>
    </source>
</evidence>
<dbReference type="InterPro" id="IPR009057">
    <property type="entry name" value="Homeodomain-like_sf"/>
</dbReference>
<dbReference type="EMBL" id="MCAQ01000012">
    <property type="protein sequence ID" value="RKF36831.1"/>
    <property type="molecule type" value="Genomic_DNA"/>
</dbReference>
<dbReference type="GO" id="GO:0043565">
    <property type="term" value="F:sequence-specific DNA binding"/>
    <property type="evidence" value="ECO:0007669"/>
    <property type="project" value="InterPro"/>
</dbReference>
<dbReference type="GO" id="GO:0003700">
    <property type="term" value="F:DNA-binding transcription factor activity"/>
    <property type="evidence" value="ECO:0007669"/>
    <property type="project" value="InterPro"/>
</dbReference>
<dbReference type="PANTHER" id="PTHR43280:SF32">
    <property type="entry name" value="TRANSCRIPTIONAL REGULATORY PROTEIN"/>
    <property type="match status" value="1"/>
</dbReference>
<keyword evidence="6" id="KW-1185">Reference proteome</keyword>
<dbReference type="PROSITE" id="PS01124">
    <property type="entry name" value="HTH_ARAC_FAMILY_2"/>
    <property type="match status" value="1"/>
</dbReference>
<dbReference type="RefSeq" id="WP_120333980.1">
    <property type="nucleotide sequence ID" value="NZ_MCAQ01000012.1"/>
</dbReference>